<dbReference type="Gene3D" id="2.30.110.10">
    <property type="entry name" value="Electron Transport, Fmn-binding Protein, Chain A"/>
    <property type="match status" value="1"/>
</dbReference>
<sequence length="128" mass="14529">MNLKAYFSETAGSGVLSTADGQGRVDAAIYARPHIMEDGTVAMIMRDRLSHKNLQENPYAAYLFREDSPGYRGVRLFLKKEREDDDPELISQLTRRWLTAEEDKAKGPKFLVYFKVEKVLSLIGGDEL</sequence>
<organism evidence="1 2">
    <name type="scientific">Malonomonas rubra DSM 5091</name>
    <dbReference type="NCBI Taxonomy" id="1122189"/>
    <lineage>
        <taxon>Bacteria</taxon>
        <taxon>Pseudomonadati</taxon>
        <taxon>Thermodesulfobacteriota</taxon>
        <taxon>Desulfuromonadia</taxon>
        <taxon>Desulfuromonadales</taxon>
        <taxon>Geopsychrobacteraceae</taxon>
        <taxon>Malonomonas</taxon>
    </lineage>
</organism>
<dbReference type="AlphaFoldDB" id="A0A1M6G3K2"/>
<dbReference type="RefSeq" id="WP_072907186.1">
    <property type="nucleotide sequence ID" value="NZ_FQZT01000004.1"/>
</dbReference>
<keyword evidence="2" id="KW-1185">Reference proteome</keyword>
<evidence type="ECO:0000313" key="1">
    <source>
        <dbReference type="EMBL" id="SHJ04555.1"/>
    </source>
</evidence>
<proteinExistence type="predicted"/>
<dbReference type="InterPro" id="IPR012349">
    <property type="entry name" value="Split_barrel_FMN-bd"/>
</dbReference>
<dbReference type="Proteomes" id="UP000184171">
    <property type="component" value="Unassembled WGS sequence"/>
</dbReference>
<dbReference type="OrthoDB" id="5396728at2"/>
<dbReference type="EMBL" id="FQZT01000004">
    <property type="protein sequence ID" value="SHJ04555.1"/>
    <property type="molecule type" value="Genomic_DNA"/>
</dbReference>
<dbReference type="STRING" id="1122189.SAMN02745165_01393"/>
<protein>
    <submittedName>
        <fullName evidence="1">Pyridoxamine 5'-phosphate oxidase</fullName>
    </submittedName>
</protein>
<accession>A0A1M6G3K2</accession>
<dbReference type="SUPFAM" id="SSF50475">
    <property type="entry name" value="FMN-binding split barrel"/>
    <property type="match status" value="1"/>
</dbReference>
<gene>
    <name evidence="1" type="ORF">SAMN02745165_01393</name>
</gene>
<name>A0A1M6G3K2_MALRU</name>
<evidence type="ECO:0000313" key="2">
    <source>
        <dbReference type="Proteomes" id="UP000184171"/>
    </source>
</evidence>
<reference evidence="1 2" key="1">
    <citation type="submission" date="2016-11" db="EMBL/GenBank/DDBJ databases">
        <authorList>
            <person name="Jaros S."/>
            <person name="Januszkiewicz K."/>
            <person name="Wedrychowicz H."/>
        </authorList>
    </citation>
    <scope>NUCLEOTIDE SEQUENCE [LARGE SCALE GENOMIC DNA]</scope>
    <source>
        <strain evidence="1 2">DSM 5091</strain>
    </source>
</reference>